<organism evidence="2 3">
    <name type="scientific">Morella rubra</name>
    <name type="common">Chinese bayberry</name>
    <dbReference type="NCBI Taxonomy" id="262757"/>
    <lineage>
        <taxon>Eukaryota</taxon>
        <taxon>Viridiplantae</taxon>
        <taxon>Streptophyta</taxon>
        <taxon>Embryophyta</taxon>
        <taxon>Tracheophyta</taxon>
        <taxon>Spermatophyta</taxon>
        <taxon>Magnoliopsida</taxon>
        <taxon>eudicotyledons</taxon>
        <taxon>Gunneridae</taxon>
        <taxon>Pentapetalae</taxon>
        <taxon>rosids</taxon>
        <taxon>fabids</taxon>
        <taxon>Fagales</taxon>
        <taxon>Myricaceae</taxon>
        <taxon>Morella</taxon>
    </lineage>
</organism>
<dbReference type="PANTHER" id="PTHR35735:SF8">
    <property type="entry name" value="PROTEIN NIM1-INTERACTING 2"/>
    <property type="match status" value="1"/>
</dbReference>
<keyword evidence="3" id="KW-1185">Reference proteome</keyword>
<feature type="region of interest" description="Disordered" evidence="1">
    <location>
        <begin position="86"/>
        <end position="121"/>
    </location>
</feature>
<name>A0A6A1WDX5_9ROSI</name>
<dbReference type="PANTHER" id="PTHR35735">
    <property type="entry name" value="PROTEIN NIM1-INTERACTING 2"/>
    <property type="match status" value="1"/>
</dbReference>
<dbReference type="InterPro" id="IPR034577">
    <property type="entry name" value="NIMIN-2"/>
</dbReference>
<evidence type="ECO:0000313" key="3">
    <source>
        <dbReference type="Proteomes" id="UP000516437"/>
    </source>
</evidence>
<reference evidence="2 3" key="1">
    <citation type="journal article" date="2019" name="Plant Biotechnol. J.">
        <title>The red bayberry genome and genetic basis of sex determination.</title>
        <authorList>
            <person name="Jia H.M."/>
            <person name="Jia H.J."/>
            <person name="Cai Q.L."/>
            <person name="Wang Y."/>
            <person name="Zhao H.B."/>
            <person name="Yang W.F."/>
            <person name="Wang G.Y."/>
            <person name="Li Y.H."/>
            <person name="Zhan D.L."/>
            <person name="Shen Y.T."/>
            <person name="Niu Q.F."/>
            <person name="Chang L."/>
            <person name="Qiu J."/>
            <person name="Zhao L."/>
            <person name="Xie H.B."/>
            <person name="Fu W.Y."/>
            <person name="Jin J."/>
            <person name="Li X.W."/>
            <person name="Jiao Y."/>
            <person name="Zhou C.C."/>
            <person name="Tu T."/>
            <person name="Chai C.Y."/>
            <person name="Gao J.L."/>
            <person name="Fan L.J."/>
            <person name="van de Weg E."/>
            <person name="Wang J.Y."/>
            <person name="Gao Z.S."/>
        </authorList>
    </citation>
    <scope>NUCLEOTIDE SEQUENCE [LARGE SCALE GENOMIC DNA]</scope>
    <source>
        <tissue evidence="2">Leaves</tissue>
    </source>
</reference>
<gene>
    <name evidence="2" type="ORF">CJ030_MR3G018965</name>
</gene>
<dbReference type="EMBL" id="RXIC02000021">
    <property type="protein sequence ID" value="KAB1221050.1"/>
    <property type="molecule type" value="Genomic_DNA"/>
</dbReference>
<comment type="caution">
    <text evidence="2">The sequence shown here is derived from an EMBL/GenBank/DDBJ whole genome shotgun (WGS) entry which is preliminary data.</text>
</comment>
<dbReference type="AlphaFoldDB" id="A0A6A1WDX5"/>
<proteinExistence type="predicted"/>
<evidence type="ECO:0008006" key="4">
    <source>
        <dbReference type="Google" id="ProtNLM"/>
    </source>
</evidence>
<evidence type="ECO:0000313" key="2">
    <source>
        <dbReference type="EMBL" id="KAB1221050.1"/>
    </source>
</evidence>
<dbReference type="Proteomes" id="UP000516437">
    <property type="component" value="Chromosome 3"/>
</dbReference>
<dbReference type="OrthoDB" id="1098796at2759"/>
<dbReference type="GO" id="GO:0010112">
    <property type="term" value="P:regulation of systemic acquired resistance"/>
    <property type="evidence" value="ECO:0007669"/>
    <property type="project" value="InterPro"/>
</dbReference>
<accession>A0A6A1WDX5</accession>
<sequence>MDFQPIAPRFTLHLVPFHLGDAESIYPSDVTAPTSSSINLVDNTDTICQARYIRGPDYSDPPQGSPYTTTTLENFFQLFVTDRDNMDTEKRKRDDSGETEDVKEKRLKPEDGKGGESGKTVSDSEVEEFFAILRRIHVAVKYFEKRNGGRRELRAKDQWNPVFRAEDFQEETGVTEDGEKTEGCVAGRLGLDLNLDPTS</sequence>
<evidence type="ECO:0000256" key="1">
    <source>
        <dbReference type="SAM" id="MobiDB-lite"/>
    </source>
</evidence>
<protein>
    <recommendedName>
        <fullName evidence="4">Protein NIM1-INTERACTING 2</fullName>
    </recommendedName>
</protein>
<feature type="compositionally biased region" description="Basic and acidic residues" evidence="1">
    <location>
        <begin position="86"/>
        <end position="116"/>
    </location>
</feature>